<feature type="domain" description="Carboxymuconolactone decarboxylase-like" evidence="1">
    <location>
        <begin position="44"/>
        <end position="101"/>
    </location>
</feature>
<accession>A0ABY4HYE3</accession>
<dbReference type="Proteomes" id="UP000830198">
    <property type="component" value="Chromosome"/>
</dbReference>
<dbReference type="SUPFAM" id="SSF69118">
    <property type="entry name" value="AhpD-like"/>
    <property type="match status" value="1"/>
</dbReference>
<dbReference type="InterPro" id="IPR003779">
    <property type="entry name" value="CMD-like"/>
</dbReference>
<evidence type="ECO:0000259" key="1">
    <source>
        <dbReference type="Pfam" id="PF02627"/>
    </source>
</evidence>
<dbReference type="EMBL" id="CP095855">
    <property type="protein sequence ID" value="UPK68840.1"/>
    <property type="molecule type" value="Genomic_DNA"/>
</dbReference>
<keyword evidence="3" id="KW-1185">Reference proteome</keyword>
<dbReference type="PANTHER" id="PTHR35446:SF3">
    <property type="entry name" value="CMD DOMAIN-CONTAINING PROTEIN"/>
    <property type="match status" value="1"/>
</dbReference>
<sequence length="187" mass="20239">MSRLTALDPEEATGKTKELFEILQREMGMIPNMMRVLGNSSATLNAYMCFNEGMSHSTLTSTLRELIALTVANANGCDYGNAAHSFVAGEIGLNAPTTDDARHGIHSDVKITAALRFAKEVLSKRGAVSDETIQHVKAAGYTQGEIIDIIAQIALSIFTNYIYVAAVTDIDFPKLAPIINNDSLNFK</sequence>
<proteinExistence type="predicted"/>
<evidence type="ECO:0000313" key="3">
    <source>
        <dbReference type="Proteomes" id="UP000830198"/>
    </source>
</evidence>
<evidence type="ECO:0000313" key="2">
    <source>
        <dbReference type="EMBL" id="UPK68840.1"/>
    </source>
</evidence>
<dbReference type="RefSeq" id="WP_247811204.1">
    <property type="nucleotide sequence ID" value="NZ_CP095855.1"/>
</dbReference>
<dbReference type="Gene3D" id="1.20.1290.10">
    <property type="entry name" value="AhpD-like"/>
    <property type="match status" value="1"/>
</dbReference>
<protein>
    <submittedName>
        <fullName evidence="2">Carboxymuconolactone decarboxylase family protein</fullName>
    </submittedName>
</protein>
<reference evidence="2 3" key="1">
    <citation type="submission" date="2022-04" db="EMBL/GenBank/DDBJ databases">
        <title>The arsenic-methylating capacity of Chitinophaga filiformis YT5 during chitin decomposition.</title>
        <authorList>
            <person name="Chen G."/>
            <person name="Liang Y."/>
        </authorList>
    </citation>
    <scope>NUCLEOTIDE SEQUENCE [LARGE SCALE GENOMIC DNA]</scope>
    <source>
        <strain evidence="2 3">YT5</strain>
    </source>
</reference>
<gene>
    <name evidence="2" type="ORF">MYF79_28175</name>
</gene>
<dbReference type="Pfam" id="PF02627">
    <property type="entry name" value="CMD"/>
    <property type="match status" value="1"/>
</dbReference>
<organism evidence="2 3">
    <name type="scientific">Chitinophaga filiformis</name>
    <name type="common">Myxococcus filiformis</name>
    <name type="synonym">Flexibacter filiformis</name>
    <dbReference type="NCBI Taxonomy" id="104663"/>
    <lineage>
        <taxon>Bacteria</taxon>
        <taxon>Pseudomonadati</taxon>
        <taxon>Bacteroidota</taxon>
        <taxon>Chitinophagia</taxon>
        <taxon>Chitinophagales</taxon>
        <taxon>Chitinophagaceae</taxon>
        <taxon>Chitinophaga</taxon>
    </lineage>
</organism>
<dbReference type="InterPro" id="IPR029032">
    <property type="entry name" value="AhpD-like"/>
</dbReference>
<name>A0ABY4HYE3_CHIFI</name>
<dbReference type="PANTHER" id="PTHR35446">
    <property type="entry name" value="SI:CH211-175M2.5"/>
    <property type="match status" value="1"/>
</dbReference>